<dbReference type="Proteomes" id="UP001152755">
    <property type="component" value="Unassembled WGS sequence"/>
</dbReference>
<evidence type="ECO:0000313" key="2">
    <source>
        <dbReference type="Proteomes" id="UP001152755"/>
    </source>
</evidence>
<comment type="caution">
    <text evidence="1">The sequence shown here is derived from an EMBL/GenBank/DDBJ whole genome shotgun (WGS) entry which is preliminary data.</text>
</comment>
<keyword evidence="1" id="KW-0255">Endonuclease</keyword>
<organism evidence="1 2">
    <name type="scientific">Speluncibacter jeojiensis</name>
    <dbReference type="NCBI Taxonomy" id="2710754"/>
    <lineage>
        <taxon>Bacteria</taxon>
        <taxon>Bacillati</taxon>
        <taxon>Actinomycetota</taxon>
        <taxon>Actinomycetes</taxon>
        <taxon>Mycobacteriales</taxon>
        <taxon>Speluncibacteraceae</taxon>
        <taxon>Speluncibacter</taxon>
    </lineage>
</organism>
<dbReference type="GO" id="GO:0004519">
    <property type="term" value="F:endonuclease activity"/>
    <property type="evidence" value="ECO:0007669"/>
    <property type="project" value="UniProtKB-KW"/>
</dbReference>
<keyword evidence="1" id="KW-0540">Nuclease</keyword>
<keyword evidence="2" id="KW-1185">Reference proteome</keyword>
<dbReference type="EMBL" id="JANRHA010000002">
    <property type="protein sequence ID" value="MDG3014069.1"/>
    <property type="molecule type" value="Genomic_DNA"/>
</dbReference>
<feature type="non-terminal residue" evidence="1">
    <location>
        <position position="78"/>
    </location>
</feature>
<protein>
    <submittedName>
        <fullName evidence="1">HNH endonuclease</fullName>
    </submittedName>
</protein>
<name>A0A9X4LZF5_9ACTN</name>
<sequence length="78" mass="8570">MGIGEIRGDEQTAALLDTELWQLSDAQLIEAIPAVTEQIHRLQALRVSLVGETDHRRVVPDPAHPALKHWLANTPAGM</sequence>
<accession>A0A9X4LZF5</accession>
<proteinExistence type="predicted"/>
<gene>
    <name evidence="1" type="ORF">NVS88_05795</name>
</gene>
<dbReference type="AlphaFoldDB" id="A0A9X4LZF5"/>
<keyword evidence="1" id="KW-0378">Hydrolase</keyword>
<evidence type="ECO:0000313" key="1">
    <source>
        <dbReference type="EMBL" id="MDG3014069.1"/>
    </source>
</evidence>
<reference evidence="1" key="1">
    <citation type="submission" date="2022-08" db="EMBL/GenBank/DDBJ databases">
        <title>Genome analysis of Corynebacteriales strain.</title>
        <authorList>
            <person name="Lee S.D."/>
        </authorList>
    </citation>
    <scope>NUCLEOTIDE SEQUENCE</scope>
    <source>
        <strain evidence="1">D3-21</strain>
    </source>
</reference>